<dbReference type="EMBL" id="JAFLNM010000001">
    <property type="protein sequence ID" value="MBO0341047.1"/>
    <property type="molecule type" value="Genomic_DNA"/>
</dbReference>
<keyword evidence="4" id="KW-1185">Reference proteome</keyword>
<evidence type="ECO:0000313" key="4">
    <source>
        <dbReference type="Proteomes" id="UP000664807"/>
    </source>
</evidence>
<dbReference type="InterPro" id="IPR018649">
    <property type="entry name" value="SHOCT"/>
</dbReference>
<keyword evidence="1" id="KW-0472">Membrane</keyword>
<evidence type="ECO:0000259" key="2">
    <source>
        <dbReference type="Pfam" id="PF09851"/>
    </source>
</evidence>
<protein>
    <submittedName>
        <fullName evidence="3">SHOCT domain-containing protein</fullName>
    </submittedName>
</protein>
<comment type="caution">
    <text evidence="3">The sequence shown here is derived from an EMBL/GenBank/DDBJ whole genome shotgun (WGS) entry which is preliminary data.</text>
</comment>
<accession>A0ABS3FDM9</accession>
<reference evidence="3 4" key="1">
    <citation type="submission" date="2021-03" db="EMBL/GenBank/DDBJ databases">
        <title>Muricauda lutimaris sp. nov. and Muricauda ruestringensis sp. nov, two marine members of the Flavobacteriaceae isolated from deep sea sediments of Western Pacific.</title>
        <authorList>
            <person name="Zhao S."/>
            <person name="Liu R."/>
        </authorList>
    </citation>
    <scope>NUCLEOTIDE SEQUENCE [LARGE SCALE GENOMIC DNA]</scope>
    <source>
        <strain evidence="3 4">BC31-3-A3</strain>
    </source>
</reference>
<dbReference type="Pfam" id="PF09851">
    <property type="entry name" value="SHOCT"/>
    <property type="match status" value="1"/>
</dbReference>
<dbReference type="RefSeq" id="WP_207026612.1">
    <property type="nucleotide sequence ID" value="NZ_JAFLNM010000001.1"/>
</dbReference>
<dbReference type="Proteomes" id="UP000664807">
    <property type="component" value="Unassembled WGS sequence"/>
</dbReference>
<feature type="domain" description="SHOCT" evidence="2">
    <location>
        <begin position="46"/>
        <end position="69"/>
    </location>
</feature>
<sequence length="74" mass="9027">MHDFNWHNWGSGMMWFIWIPLILVGVWIILKLMKTNGFNEQKKESPLEILKRRYANGEISTQEYEQRKKMIEKD</sequence>
<organism evidence="3 4">
    <name type="scientific">Flagellimonas profundi</name>
    <dbReference type="NCBI Taxonomy" id="2915620"/>
    <lineage>
        <taxon>Bacteria</taxon>
        <taxon>Pseudomonadati</taxon>
        <taxon>Bacteroidota</taxon>
        <taxon>Flavobacteriia</taxon>
        <taxon>Flavobacteriales</taxon>
        <taxon>Flavobacteriaceae</taxon>
        <taxon>Flagellimonas</taxon>
    </lineage>
</organism>
<proteinExistence type="predicted"/>
<evidence type="ECO:0000256" key="1">
    <source>
        <dbReference type="SAM" id="Phobius"/>
    </source>
</evidence>
<name>A0ABS3FDM9_9FLAO</name>
<keyword evidence="1" id="KW-0812">Transmembrane</keyword>
<evidence type="ECO:0000313" key="3">
    <source>
        <dbReference type="EMBL" id="MBO0341047.1"/>
    </source>
</evidence>
<gene>
    <name evidence="3" type="ORF">J0654_05290</name>
</gene>
<feature type="transmembrane region" description="Helical" evidence="1">
    <location>
        <begin position="12"/>
        <end position="33"/>
    </location>
</feature>
<keyword evidence="1" id="KW-1133">Transmembrane helix</keyword>